<keyword evidence="8" id="KW-0067">ATP-binding</keyword>
<feature type="compositionally biased region" description="Gly residues" evidence="11">
    <location>
        <begin position="1287"/>
        <end position="1307"/>
    </location>
</feature>
<dbReference type="PROSITE" id="PS51194">
    <property type="entry name" value="HELICASE_CTER"/>
    <property type="match status" value="1"/>
</dbReference>
<dbReference type="GO" id="GO:0005730">
    <property type="term" value="C:nucleolus"/>
    <property type="evidence" value="ECO:0007669"/>
    <property type="project" value="TreeGrafter"/>
</dbReference>
<dbReference type="FunFam" id="3.30.160.20:FF:000028">
    <property type="entry name" value="ATP-dependent RNA helicase A"/>
    <property type="match status" value="1"/>
</dbReference>
<feature type="region of interest" description="Disordered" evidence="11">
    <location>
        <begin position="1165"/>
        <end position="1360"/>
    </location>
</feature>
<sequence>MTDGATEAKTFLYAWLGKQKLVPNYNIRAGGNKIKQRFICELNVESYPYVGCGNSTSKKDAQTNAAKDFLQFLIRTGKLRNEEIPESVFAYTPPTGETSMPAGPPQGFQQHRPVFQGGFGPQDVGQSYRTKDGRVPFYMGRPMDSFNVAEAEDVDVNAGIHGNWTIENAKGRLHQFMQQSRINAEYKFTVVGPGHLRSFKAEMSFYVPALGRKIYAAETASNKQTSSKSCALSLVRQLFHLNVIEPFTGITKRAKEADALQPFNVPLDPELISEVRSILAELHVEPVDPEKVKNEPVTPGSSAPLNNAEDGQPQGISLLLDIKKSPLKYDEDNTRQGMIVSWSPPVPNWNPWTSCNIDEGHMASTSLEQLSQEFLEAYKETQQINQHFQEIWTTRSKLPVFLKKAEIMDTISENQIVLILGETGSGKTTQICQFILDDYLSSEQGAFCNVVVTQPRRISAISVAERVAEERGEELGQTVGYSVRFESCLPRPYGSVLFCTVGVLLRKLEAGLRGVSHVIVDEIHERDVNTDFLLIVLRDMLAIYPDLRVILMSATMDVSLFTQYFNSCPVIHVEGRAFPVETYFLEDVVSNLNFQPSAESIRREKKKKKEEGDEDTLINTGPEENLNILSITSGYSADTISAMNNMTEREVNLELLIALLKHIRQKNVPGAVLVFLPGWNVIFSIMKFLQMHPIFGTSAYRLLPLHSQLPREDQHRVFERVPPNVTKIILSTNIAETSITIDDVVFVIDSCKAKVKLFTSHNNMTTFATVWASRSNLMQRKGRAGRVRPGFCYHLCSRKRFDALEENMTPEMLRTPLHEIALTIKLLRLGGIGHFLSKAPEPPPIDAVIEAQALLHELNCLDDSTELTALGRILAKLPLDPRLGKMVVLGAVFSCADFLAIVAAQSSNSSEVFNLGPDNKRLAPTQRAFAAHRNSDHFAILNAFQIWDRIKQRQGEQAEMDFCQQRMLSLPSLRVTSEAKNQLIQVLIQCGFPEEQLYTGSLNFKGNNPAVDTLAALLCVGLYPNVCYHKEKRKVLTTESKAALVHKASVNCSRFETNFPYPFFIFGEKIRTRAIACKCMTMVSPVHLLLFGSRKVELVNGMVRLDNWINLDIDAKAAAAIVALRPSIENLIVKVSENPESFFPLVDLDQRLVQAIVELSRMIGPEQNDYSGTGGGEESFQDWNSSSFDQGTQEEEYGEEDDGDDEVGGDYTEQRGVKRPFEESDPDASAESYEPLKVLRSSVSGTETESQPGTPPPVRGFSGSRGRFQSRGGYNSPRGSGSDFRGFRGGNNYGGGGGFRGNNGRAGYGNSSGSYGSGGRFQRGGGGYRGGWTPRGGSNNTGRPSFRRPSRGGYGSNYPF</sequence>
<evidence type="ECO:0000256" key="2">
    <source>
        <dbReference type="ARBA" id="ARBA00008792"/>
    </source>
</evidence>
<dbReference type="InterPro" id="IPR007502">
    <property type="entry name" value="Helicase-assoc_dom"/>
</dbReference>
<evidence type="ECO:0000259" key="12">
    <source>
        <dbReference type="PROSITE" id="PS50137"/>
    </source>
</evidence>
<dbReference type="InterPro" id="IPR014001">
    <property type="entry name" value="Helicase_ATP-bd"/>
</dbReference>
<keyword evidence="9" id="KW-0539">Nucleus</keyword>
<dbReference type="Pfam" id="PF07717">
    <property type="entry name" value="OB_NTP_bind"/>
    <property type="match status" value="1"/>
</dbReference>
<dbReference type="Pfam" id="PF04408">
    <property type="entry name" value="WHD_HA2"/>
    <property type="match status" value="1"/>
</dbReference>
<dbReference type="Proteomes" id="UP000094527">
    <property type="component" value="Unassembled WGS sequence"/>
</dbReference>
<dbReference type="GO" id="GO:0003725">
    <property type="term" value="F:double-stranded RNA binding"/>
    <property type="evidence" value="ECO:0007669"/>
    <property type="project" value="InterPro"/>
</dbReference>
<dbReference type="STRING" id="48709.A0A1D2N0A7"/>
<feature type="domain" description="DRBM" evidence="12">
    <location>
        <begin position="7"/>
        <end position="75"/>
    </location>
</feature>
<keyword evidence="4" id="KW-0677">Repeat</keyword>
<dbReference type="EMBL" id="LJIJ01000336">
    <property type="protein sequence ID" value="ODM98670.1"/>
    <property type="molecule type" value="Genomic_DNA"/>
</dbReference>
<dbReference type="PROSITE" id="PS00690">
    <property type="entry name" value="DEAH_ATP_HELICASE"/>
    <property type="match status" value="1"/>
</dbReference>
<dbReference type="Gene3D" id="3.40.50.300">
    <property type="entry name" value="P-loop containing nucleotide triphosphate hydrolases"/>
    <property type="match status" value="2"/>
</dbReference>
<name>A0A1D2N0A7_ORCCI</name>
<keyword evidence="16" id="KW-1185">Reference proteome</keyword>
<dbReference type="GO" id="GO:0043138">
    <property type="term" value="F:3'-5' DNA helicase activity"/>
    <property type="evidence" value="ECO:0007669"/>
    <property type="project" value="TreeGrafter"/>
</dbReference>
<dbReference type="InterPro" id="IPR002464">
    <property type="entry name" value="DNA/RNA_helicase_DEAH_CS"/>
</dbReference>
<keyword evidence="6" id="KW-0378">Hydrolase</keyword>
<feature type="compositionally biased region" description="Basic and acidic residues" evidence="11">
    <location>
        <begin position="1212"/>
        <end position="1222"/>
    </location>
</feature>
<dbReference type="GO" id="GO:0050684">
    <property type="term" value="P:regulation of mRNA processing"/>
    <property type="evidence" value="ECO:0007669"/>
    <property type="project" value="TreeGrafter"/>
</dbReference>
<dbReference type="OrthoDB" id="5600252at2759"/>
<dbReference type="PANTHER" id="PTHR18934:SF119">
    <property type="entry name" value="ATP-DEPENDENT RNA HELICASE A"/>
    <property type="match status" value="1"/>
</dbReference>
<evidence type="ECO:0000256" key="6">
    <source>
        <dbReference type="ARBA" id="ARBA00022801"/>
    </source>
</evidence>
<keyword evidence="5" id="KW-0547">Nucleotide-binding</keyword>
<dbReference type="SMART" id="SM00358">
    <property type="entry name" value="DSRM"/>
    <property type="match status" value="2"/>
</dbReference>
<dbReference type="SMART" id="SM00847">
    <property type="entry name" value="HA2"/>
    <property type="match status" value="1"/>
</dbReference>
<evidence type="ECO:0000259" key="14">
    <source>
        <dbReference type="PROSITE" id="PS51194"/>
    </source>
</evidence>
<dbReference type="SUPFAM" id="SSF54768">
    <property type="entry name" value="dsRNA-binding domain-like"/>
    <property type="match status" value="2"/>
</dbReference>
<dbReference type="SUPFAM" id="SSF52540">
    <property type="entry name" value="P-loop containing nucleoside triphosphate hydrolases"/>
    <property type="match status" value="1"/>
</dbReference>
<accession>A0A1D2N0A7</accession>
<evidence type="ECO:0000313" key="15">
    <source>
        <dbReference type="EMBL" id="ODM98670.1"/>
    </source>
</evidence>
<dbReference type="OMA" id="ANWNTWH"/>
<feature type="region of interest" description="Disordered" evidence="11">
    <location>
        <begin position="289"/>
        <end position="312"/>
    </location>
</feature>
<dbReference type="Pfam" id="PF00035">
    <property type="entry name" value="dsrm"/>
    <property type="match status" value="2"/>
</dbReference>
<feature type="compositionally biased region" description="Polar residues" evidence="11">
    <location>
        <begin position="1241"/>
        <end position="1252"/>
    </location>
</feature>
<evidence type="ECO:0000256" key="7">
    <source>
        <dbReference type="ARBA" id="ARBA00022806"/>
    </source>
</evidence>
<proteinExistence type="inferred from homology"/>
<feature type="compositionally biased region" description="Low complexity" evidence="11">
    <location>
        <begin position="1259"/>
        <end position="1284"/>
    </location>
</feature>
<feature type="domain" description="Helicase ATP-binding" evidence="13">
    <location>
        <begin position="408"/>
        <end position="574"/>
    </location>
</feature>
<organism evidence="15 16">
    <name type="scientific">Orchesella cincta</name>
    <name type="common">Springtail</name>
    <name type="synonym">Podura cincta</name>
    <dbReference type="NCBI Taxonomy" id="48709"/>
    <lineage>
        <taxon>Eukaryota</taxon>
        <taxon>Metazoa</taxon>
        <taxon>Ecdysozoa</taxon>
        <taxon>Arthropoda</taxon>
        <taxon>Hexapoda</taxon>
        <taxon>Collembola</taxon>
        <taxon>Entomobryomorpha</taxon>
        <taxon>Entomobryoidea</taxon>
        <taxon>Orchesellidae</taxon>
        <taxon>Orchesellinae</taxon>
        <taxon>Orchesella</taxon>
    </lineage>
</organism>
<dbReference type="GO" id="GO:0005524">
    <property type="term" value="F:ATP binding"/>
    <property type="evidence" value="ECO:0007669"/>
    <property type="project" value="UniProtKB-KW"/>
</dbReference>
<dbReference type="Gene3D" id="1.20.120.1080">
    <property type="match status" value="1"/>
</dbReference>
<dbReference type="InterPro" id="IPR001650">
    <property type="entry name" value="Helicase_C-like"/>
</dbReference>
<dbReference type="GO" id="GO:1990904">
    <property type="term" value="C:ribonucleoprotein complex"/>
    <property type="evidence" value="ECO:0007669"/>
    <property type="project" value="TreeGrafter"/>
</dbReference>
<dbReference type="SMART" id="SM00487">
    <property type="entry name" value="DEXDc"/>
    <property type="match status" value="1"/>
</dbReference>
<dbReference type="PROSITE" id="PS50137">
    <property type="entry name" value="DS_RBD"/>
    <property type="match status" value="2"/>
</dbReference>
<evidence type="ECO:0000256" key="11">
    <source>
        <dbReference type="SAM" id="MobiDB-lite"/>
    </source>
</evidence>
<comment type="caution">
    <text evidence="15">The sequence shown here is derived from an EMBL/GenBank/DDBJ whole genome shotgun (WGS) entry which is preliminary data.</text>
</comment>
<evidence type="ECO:0000259" key="13">
    <source>
        <dbReference type="PROSITE" id="PS51192"/>
    </source>
</evidence>
<dbReference type="GO" id="GO:0040029">
    <property type="term" value="P:epigenetic regulation of gene expression"/>
    <property type="evidence" value="ECO:0007669"/>
    <property type="project" value="UniProtKB-ARBA"/>
</dbReference>
<feature type="compositionally biased region" description="Gly residues" evidence="11">
    <location>
        <begin position="1315"/>
        <end position="1334"/>
    </location>
</feature>
<dbReference type="InterPro" id="IPR044446">
    <property type="entry name" value="DHX9_DSRM_2"/>
</dbReference>
<dbReference type="GO" id="GO:0003724">
    <property type="term" value="F:RNA helicase activity"/>
    <property type="evidence" value="ECO:0007669"/>
    <property type="project" value="UniProtKB-EC"/>
</dbReference>
<dbReference type="Pfam" id="PF00270">
    <property type="entry name" value="DEAD"/>
    <property type="match status" value="1"/>
</dbReference>
<dbReference type="CDD" id="cd19855">
    <property type="entry name" value="DSRM_DHX9_rpt2"/>
    <property type="match status" value="1"/>
</dbReference>
<dbReference type="PROSITE" id="PS51192">
    <property type="entry name" value="HELICASE_ATP_BIND_1"/>
    <property type="match status" value="1"/>
</dbReference>
<dbReference type="CDD" id="cd18791">
    <property type="entry name" value="SF2_C_RHA"/>
    <property type="match status" value="1"/>
</dbReference>
<evidence type="ECO:0000256" key="8">
    <source>
        <dbReference type="ARBA" id="ARBA00022840"/>
    </source>
</evidence>
<dbReference type="PANTHER" id="PTHR18934">
    <property type="entry name" value="ATP-DEPENDENT RNA HELICASE"/>
    <property type="match status" value="1"/>
</dbReference>
<evidence type="ECO:0000256" key="10">
    <source>
        <dbReference type="PROSITE-ProRule" id="PRU00266"/>
    </source>
</evidence>
<dbReference type="InterPro" id="IPR011709">
    <property type="entry name" value="DEAD-box_helicase_OB_fold"/>
</dbReference>
<dbReference type="Pfam" id="PF00271">
    <property type="entry name" value="Helicase_C"/>
    <property type="match status" value="1"/>
</dbReference>
<dbReference type="SMART" id="SM00490">
    <property type="entry name" value="HELICc"/>
    <property type="match status" value="1"/>
</dbReference>
<dbReference type="InterPro" id="IPR044445">
    <property type="entry name" value="DHX9_DSRM_1"/>
</dbReference>
<comment type="similarity">
    <text evidence="2">Belongs to the DEAD box helicase family. DEAH subfamily.</text>
</comment>
<protein>
    <recommendedName>
        <fullName evidence="3">RNA helicase</fullName>
        <ecNumber evidence="3">3.6.4.13</ecNumber>
    </recommendedName>
</protein>
<reference evidence="15 16" key="1">
    <citation type="journal article" date="2016" name="Genome Biol. Evol.">
        <title>Gene Family Evolution Reflects Adaptation to Soil Environmental Stressors in the Genome of the Collembolan Orchesella cincta.</title>
        <authorList>
            <person name="Faddeeva-Vakhrusheva A."/>
            <person name="Derks M.F."/>
            <person name="Anvar S.Y."/>
            <person name="Agamennone V."/>
            <person name="Suring W."/>
            <person name="Smit S."/>
            <person name="van Straalen N.M."/>
            <person name="Roelofs D."/>
        </authorList>
    </citation>
    <scope>NUCLEOTIDE SEQUENCE [LARGE SCALE GENOMIC DNA]</scope>
    <source>
        <tissue evidence="15">Mixed pool</tissue>
    </source>
</reference>
<dbReference type="InterPro" id="IPR027417">
    <property type="entry name" value="P-loop_NTPase"/>
</dbReference>
<feature type="region of interest" description="Disordered" evidence="11">
    <location>
        <begin position="600"/>
        <end position="619"/>
    </location>
</feature>
<dbReference type="CDD" id="cd19854">
    <property type="entry name" value="DSRM_DHX9_rpt1"/>
    <property type="match status" value="1"/>
</dbReference>
<evidence type="ECO:0000256" key="3">
    <source>
        <dbReference type="ARBA" id="ARBA00012552"/>
    </source>
</evidence>
<dbReference type="InterPro" id="IPR011545">
    <property type="entry name" value="DEAD/DEAH_box_helicase_dom"/>
</dbReference>
<evidence type="ECO:0000256" key="4">
    <source>
        <dbReference type="ARBA" id="ARBA00022737"/>
    </source>
</evidence>
<feature type="domain" description="Helicase C-terminal" evidence="14">
    <location>
        <begin position="655"/>
        <end position="828"/>
    </location>
</feature>
<dbReference type="FunFam" id="3.40.50.300:FF:000284">
    <property type="entry name" value="probable ATP-dependent RNA helicase YTHDC2"/>
    <property type="match status" value="1"/>
</dbReference>
<evidence type="ECO:0000256" key="5">
    <source>
        <dbReference type="ARBA" id="ARBA00022741"/>
    </source>
</evidence>
<evidence type="ECO:0000256" key="9">
    <source>
        <dbReference type="ARBA" id="ARBA00023242"/>
    </source>
</evidence>
<dbReference type="FunFam" id="3.40.50.300:FF:000677">
    <property type="entry name" value="ATP-dependent RNA helicase A"/>
    <property type="match status" value="1"/>
</dbReference>
<dbReference type="GO" id="GO:0016887">
    <property type="term" value="F:ATP hydrolysis activity"/>
    <property type="evidence" value="ECO:0007669"/>
    <property type="project" value="TreeGrafter"/>
</dbReference>
<dbReference type="EC" id="3.6.4.13" evidence="3"/>
<keyword evidence="7" id="KW-0347">Helicase</keyword>
<dbReference type="Gene3D" id="3.30.160.20">
    <property type="match status" value="2"/>
</dbReference>
<comment type="subcellular location">
    <subcellularLocation>
        <location evidence="1">Nucleus</location>
    </subcellularLocation>
</comment>
<keyword evidence="10" id="KW-0694">RNA-binding</keyword>
<feature type="compositionally biased region" description="Acidic residues" evidence="11">
    <location>
        <begin position="1192"/>
        <end position="1208"/>
    </location>
</feature>
<gene>
    <name evidence="15" type="ORF">Ocin01_08017</name>
</gene>
<dbReference type="InterPro" id="IPR014720">
    <property type="entry name" value="dsRBD_dom"/>
</dbReference>
<dbReference type="FunFam" id="3.30.160.20:FF:000026">
    <property type="entry name" value="ATP-dependent RNA helicase A"/>
    <property type="match status" value="1"/>
</dbReference>
<evidence type="ECO:0000256" key="1">
    <source>
        <dbReference type="ARBA" id="ARBA00004123"/>
    </source>
</evidence>
<evidence type="ECO:0000313" key="16">
    <source>
        <dbReference type="Proteomes" id="UP000094527"/>
    </source>
</evidence>
<feature type="domain" description="DRBM" evidence="12">
    <location>
        <begin position="168"/>
        <end position="240"/>
    </location>
</feature>
<dbReference type="GO" id="GO:0045944">
    <property type="term" value="P:positive regulation of transcription by RNA polymerase II"/>
    <property type="evidence" value="ECO:0007669"/>
    <property type="project" value="TreeGrafter"/>
</dbReference>
<dbReference type="InterPro" id="IPR048333">
    <property type="entry name" value="HA2_WH"/>
</dbReference>